<evidence type="ECO:0000313" key="2">
    <source>
        <dbReference type="Proteomes" id="UP000652153"/>
    </source>
</evidence>
<comment type="caution">
    <text evidence="1">The sequence shown here is derived from an EMBL/GenBank/DDBJ whole genome shotgun (WGS) entry which is preliminary data.</text>
</comment>
<dbReference type="EMBL" id="BMFU01000009">
    <property type="protein sequence ID" value="GGH66162.1"/>
    <property type="molecule type" value="Genomic_DNA"/>
</dbReference>
<evidence type="ECO:0000313" key="1">
    <source>
        <dbReference type="EMBL" id="GGH66162.1"/>
    </source>
</evidence>
<name>A0ABQ1ZJ35_9BACL</name>
<accession>A0ABQ1ZJ35</accession>
<reference evidence="2" key="1">
    <citation type="journal article" date="2019" name="Int. J. Syst. Evol. Microbiol.">
        <title>The Global Catalogue of Microorganisms (GCM) 10K type strain sequencing project: providing services to taxonomists for standard genome sequencing and annotation.</title>
        <authorList>
            <consortium name="The Broad Institute Genomics Platform"/>
            <consortium name="The Broad Institute Genome Sequencing Center for Infectious Disease"/>
            <person name="Wu L."/>
            <person name="Ma J."/>
        </authorList>
    </citation>
    <scope>NUCLEOTIDE SEQUENCE [LARGE SCALE GENOMIC DNA]</scope>
    <source>
        <strain evidence="2">CGMCC 1.12770</strain>
    </source>
</reference>
<organism evidence="1 2">
    <name type="scientific">Paenibacillus silvae</name>
    <dbReference type="NCBI Taxonomy" id="1325358"/>
    <lineage>
        <taxon>Bacteria</taxon>
        <taxon>Bacillati</taxon>
        <taxon>Bacillota</taxon>
        <taxon>Bacilli</taxon>
        <taxon>Bacillales</taxon>
        <taxon>Paenibacillaceae</taxon>
        <taxon>Paenibacillus</taxon>
    </lineage>
</organism>
<keyword evidence="2" id="KW-1185">Reference proteome</keyword>
<proteinExistence type="predicted"/>
<protein>
    <submittedName>
        <fullName evidence="1">Uncharacterized protein</fullName>
    </submittedName>
</protein>
<gene>
    <name evidence="1" type="ORF">GCM10008014_46270</name>
</gene>
<sequence length="61" mass="6919">MLTKGKQIHILNEYENHYHGRHSQVKNERKGVYVHVSSSTQTFYPDDGGSTAAAVIYRGLQ</sequence>
<dbReference type="Proteomes" id="UP000652153">
    <property type="component" value="Unassembled WGS sequence"/>
</dbReference>